<protein>
    <recommendedName>
        <fullName evidence="4">MYND-type zinc finger protein samB</fullName>
    </recommendedName>
</protein>
<gene>
    <name evidence="2" type="ORF">LTR69_006759</name>
</gene>
<comment type="caution">
    <text evidence="2">The sequence shown here is derived from an EMBL/GenBank/DDBJ whole genome shotgun (WGS) entry which is preliminary data.</text>
</comment>
<evidence type="ECO:0000313" key="3">
    <source>
        <dbReference type="Proteomes" id="UP001345691"/>
    </source>
</evidence>
<feature type="compositionally biased region" description="Low complexity" evidence="1">
    <location>
        <begin position="408"/>
        <end position="420"/>
    </location>
</feature>
<feature type="compositionally biased region" description="Low complexity" evidence="1">
    <location>
        <begin position="385"/>
        <end position="400"/>
    </location>
</feature>
<evidence type="ECO:0008006" key="4">
    <source>
        <dbReference type="Google" id="ProtNLM"/>
    </source>
</evidence>
<feature type="compositionally biased region" description="Basic residues" evidence="1">
    <location>
        <begin position="359"/>
        <end position="373"/>
    </location>
</feature>
<organism evidence="2 3">
    <name type="scientific">Exophiala sideris</name>
    <dbReference type="NCBI Taxonomy" id="1016849"/>
    <lineage>
        <taxon>Eukaryota</taxon>
        <taxon>Fungi</taxon>
        <taxon>Dikarya</taxon>
        <taxon>Ascomycota</taxon>
        <taxon>Pezizomycotina</taxon>
        <taxon>Eurotiomycetes</taxon>
        <taxon>Chaetothyriomycetidae</taxon>
        <taxon>Chaetothyriales</taxon>
        <taxon>Herpotrichiellaceae</taxon>
        <taxon>Exophiala</taxon>
    </lineage>
</organism>
<proteinExistence type="predicted"/>
<feature type="compositionally biased region" description="Low complexity" evidence="1">
    <location>
        <begin position="327"/>
        <end position="337"/>
    </location>
</feature>
<name>A0ABR0J9S0_9EURO</name>
<accession>A0ABR0J9S0</accession>
<dbReference type="Proteomes" id="UP001345691">
    <property type="component" value="Unassembled WGS sequence"/>
</dbReference>
<sequence length="733" mass="82495">MSQGSATESPAEARRYRADMILPTHREAYILHQSNSLKDCLLMFPSHDDSKEIIVLTVRDDSIAQETRVLTGHLQESDTQDVLGGFCQRVALDYTATGSYLLTAYLLARPLFRAYDGGKVFPRDLLSQGMLGVQERDWEQGNTELRPLRDDFRRRRQTFTLTPQPIAHFDPNLQQQYLCMGDRDEVIVVMDRLKEFQWKYRVHSFHVGLPTKNFSFQMFIQQDEEEVEDLARMAPLVCRIFAEAREHVKTGSDLPEEVLLREEIRRADFYRNSIVKDDIIASTQPITDFATNDEQGNEKGDEQGSATRFTADAENFDAPSQREFSPTDDSISSTTPPNLHETKTDTTTSDSHTQLPSMSKRKNRSKKKRNKKNKGSESGQEAGHGESQTQTGSSSTDGPSNLTNPQETTASSSTTADHAAQTLEVEPAHERNVSSSTDDLSEVTVPEDTSPASSSTIIQDSQALAGPLAADSTTSDLVSEASQDSDKTIKPPPPKPFKFDSNDPRLRCNKPDCRKMTNCWDTEVVICPACGTNSYVRYCSKEHLYEDIQRHWLEDCRKHVIEGPIDRKTIRRGQHIKRPYIPGCGHNLVERHRQAVYRALEDADFFLFDDAGLFEGGSEPSQEEWSIKRGTGKCVLSIVFPDDGSMASRRLQFDHHVELCLMFGTPLCYASCVAAMSLLRESLVLGANWTEKVLDCLCLQLAGEWGGFRVPEAFYNVNDVNVLWHAHRIPPPL</sequence>
<evidence type="ECO:0000256" key="1">
    <source>
        <dbReference type="SAM" id="MobiDB-lite"/>
    </source>
</evidence>
<evidence type="ECO:0000313" key="2">
    <source>
        <dbReference type="EMBL" id="KAK5058354.1"/>
    </source>
</evidence>
<dbReference type="EMBL" id="JAVRRF010000014">
    <property type="protein sequence ID" value="KAK5058354.1"/>
    <property type="molecule type" value="Genomic_DNA"/>
</dbReference>
<reference evidence="2 3" key="1">
    <citation type="submission" date="2023-08" db="EMBL/GenBank/DDBJ databases">
        <title>Black Yeasts Isolated from many extreme environments.</title>
        <authorList>
            <person name="Coleine C."/>
            <person name="Stajich J.E."/>
            <person name="Selbmann L."/>
        </authorList>
    </citation>
    <scope>NUCLEOTIDE SEQUENCE [LARGE SCALE GENOMIC DNA]</scope>
    <source>
        <strain evidence="2 3">CCFEE 6328</strain>
    </source>
</reference>
<feature type="region of interest" description="Disordered" evidence="1">
    <location>
        <begin position="313"/>
        <end position="503"/>
    </location>
</feature>
<feature type="compositionally biased region" description="Polar residues" evidence="1">
    <location>
        <begin position="450"/>
        <end position="462"/>
    </location>
</feature>
<keyword evidence="3" id="KW-1185">Reference proteome</keyword>
<feature type="compositionally biased region" description="Polar residues" evidence="1">
    <location>
        <begin position="471"/>
        <end position="482"/>
    </location>
</feature>